<dbReference type="PROSITE" id="PS50930">
    <property type="entry name" value="HTH_LYTTR"/>
    <property type="match status" value="1"/>
</dbReference>
<protein>
    <submittedName>
        <fullName evidence="3">LytTR family DNA-binding domain-containing protein</fullName>
    </submittedName>
</protein>
<feature type="transmembrane region" description="Helical" evidence="1">
    <location>
        <begin position="66"/>
        <end position="95"/>
    </location>
</feature>
<reference evidence="3" key="1">
    <citation type="submission" date="2023-06" db="EMBL/GenBank/DDBJ databases">
        <title>Genomic of Parafulvivirga corallium.</title>
        <authorList>
            <person name="Wang G."/>
        </authorList>
    </citation>
    <scope>NUCLEOTIDE SEQUENCE</scope>
    <source>
        <strain evidence="3">BMA10</strain>
    </source>
</reference>
<accession>A0ABT8KMY4</accession>
<keyword evidence="1" id="KW-0472">Membrane</keyword>
<dbReference type="GO" id="GO:0003677">
    <property type="term" value="F:DNA binding"/>
    <property type="evidence" value="ECO:0007669"/>
    <property type="project" value="UniProtKB-KW"/>
</dbReference>
<sequence length="250" mass="29114">MKIFLHVLFWLLAGLVLTIIFGRSYHSYIHAFYFVSFLLPVVLATSYFFNYYLVPQYLLKRRYPKFILYFIYTIIISMYLEMVVITIAFIFLANYDIANMGPVASDVFILATTLYLIVFLKAFVLLVRQSFHKERTIEMMADEKSKMQKGYLSVKSDRKTSKIAFDEITFIESLGDYVKINQISGEVIITKEKISKLQERLPDLFLRIHRSFIIHTGKVASYSKEAVVIGEQNLPISRTYKQNALTILGK</sequence>
<dbReference type="RefSeq" id="WP_346752104.1">
    <property type="nucleotide sequence ID" value="NZ_JAUJEA010000003.1"/>
</dbReference>
<evidence type="ECO:0000259" key="2">
    <source>
        <dbReference type="PROSITE" id="PS50930"/>
    </source>
</evidence>
<dbReference type="EMBL" id="JAUJEA010000003">
    <property type="protein sequence ID" value="MDN5202081.1"/>
    <property type="molecule type" value="Genomic_DNA"/>
</dbReference>
<keyword evidence="3" id="KW-0238">DNA-binding</keyword>
<dbReference type="PANTHER" id="PTHR37299">
    <property type="entry name" value="TRANSCRIPTIONAL REGULATOR-RELATED"/>
    <property type="match status" value="1"/>
</dbReference>
<evidence type="ECO:0000256" key="1">
    <source>
        <dbReference type="SAM" id="Phobius"/>
    </source>
</evidence>
<keyword evidence="4" id="KW-1185">Reference proteome</keyword>
<dbReference type="InterPro" id="IPR046947">
    <property type="entry name" value="LytR-like"/>
</dbReference>
<dbReference type="Proteomes" id="UP001172082">
    <property type="component" value="Unassembled WGS sequence"/>
</dbReference>
<comment type="caution">
    <text evidence="3">The sequence shown here is derived from an EMBL/GenBank/DDBJ whole genome shotgun (WGS) entry which is preliminary data.</text>
</comment>
<feature type="transmembrane region" description="Helical" evidence="1">
    <location>
        <begin position="28"/>
        <end position="54"/>
    </location>
</feature>
<dbReference type="Gene3D" id="2.40.50.1020">
    <property type="entry name" value="LytTr DNA-binding domain"/>
    <property type="match status" value="1"/>
</dbReference>
<name>A0ABT8KMY4_9BACT</name>
<dbReference type="PANTHER" id="PTHR37299:SF1">
    <property type="entry name" value="STAGE 0 SPORULATION PROTEIN A HOMOLOG"/>
    <property type="match status" value="1"/>
</dbReference>
<evidence type="ECO:0000313" key="4">
    <source>
        <dbReference type="Proteomes" id="UP001172082"/>
    </source>
</evidence>
<feature type="domain" description="HTH LytTR-type" evidence="2">
    <location>
        <begin position="152"/>
        <end position="250"/>
    </location>
</feature>
<dbReference type="InterPro" id="IPR007492">
    <property type="entry name" value="LytTR_DNA-bd_dom"/>
</dbReference>
<gene>
    <name evidence="3" type="ORF">QQ008_11925</name>
</gene>
<organism evidence="3 4">
    <name type="scientific">Splendidivirga corallicola</name>
    <dbReference type="NCBI Taxonomy" id="3051826"/>
    <lineage>
        <taxon>Bacteria</taxon>
        <taxon>Pseudomonadati</taxon>
        <taxon>Bacteroidota</taxon>
        <taxon>Cytophagia</taxon>
        <taxon>Cytophagales</taxon>
        <taxon>Splendidivirgaceae</taxon>
        <taxon>Splendidivirga</taxon>
    </lineage>
</organism>
<proteinExistence type="predicted"/>
<keyword evidence="1" id="KW-0812">Transmembrane</keyword>
<dbReference type="Pfam" id="PF04397">
    <property type="entry name" value="LytTR"/>
    <property type="match status" value="1"/>
</dbReference>
<feature type="transmembrane region" description="Helical" evidence="1">
    <location>
        <begin position="107"/>
        <end position="127"/>
    </location>
</feature>
<keyword evidence="1" id="KW-1133">Transmembrane helix</keyword>
<dbReference type="SMART" id="SM00850">
    <property type="entry name" value="LytTR"/>
    <property type="match status" value="1"/>
</dbReference>
<evidence type="ECO:0000313" key="3">
    <source>
        <dbReference type="EMBL" id="MDN5202081.1"/>
    </source>
</evidence>